<evidence type="ECO:0000256" key="3">
    <source>
        <dbReference type="ARBA" id="ARBA00022989"/>
    </source>
</evidence>
<reference evidence="7" key="1">
    <citation type="submission" date="2017-10" db="EMBL/GenBank/DDBJ databases">
        <title>Completed PacBio SMRT sequence of Methylosinus trichosporium OB3b reveals presence of a third large plasmid.</title>
        <authorList>
            <person name="Charles T.C."/>
            <person name="Lynch M.D.J."/>
            <person name="Heil J.R."/>
            <person name="Cheng J."/>
        </authorList>
    </citation>
    <scope>NUCLEOTIDE SEQUENCE [LARGE SCALE GENOMIC DNA]</scope>
    <source>
        <strain evidence="7">OB3b</strain>
    </source>
</reference>
<proteinExistence type="predicted"/>
<dbReference type="Gene3D" id="1.20.1740.10">
    <property type="entry name" value="Amino acid/polyamine transporter I"/>
    <property type="match status" value="1"/>
</dbReference>
<dbReference type="Pfam" id="PF13520">
    <property type="entry name" value="AA_permease_2"/>
    <property type="match status" value="1"/>
</dbReference>
<feature type="transmembrane region" description="Helical" evidence="5">
    <location>
        <begin position="164"/>
        <end position="187"/>
    </location>
</feature>
<evidence type="ECO:0000313" key="6">
    <source>
        <dbReference type="EMBL" id="ATQ67674.1"/>
    </source>
</evidence>
<keyword evidence="3 5" id="KW-1133">Transmembrane helix</keyword>
<feature type="transmembrane region" description="Helical" evidence="5">
    <location>
        <begin position="20"/>
        <end position="45"/>
    </location>
</feature>
<dbReference type="InterPro" id="IPR002293">
    <property type="entry name" value="AA/rel_permease1"/>
</dbReference>
<feature type="transmembrane region" description="Helical" evidence="5">
    <location>
        <begin position="199"/>
        <end position="224"/>
    </location>
</feature>
<dbReference type="RefSeq" id="WP_003611968.1">
    <property type="nucleotide sequence ID" value="NZ_ADVE02000001.1"/>
</dbReference>
<dbReference type="Proteomes" id="UP000230709">
    <property type="component" value="Chromosome"/>
</dbReference>
<dbReference type="STRING" id="595536.GCA_000178815_03746"/>
<keyword evidence="7" id="KW-1185">Reference proteome</keyword>
<dbReference type="EMBL" id="CP023737">
    <property type="protein sequence ID" value="ATQ67674.1"/>
    <property type="molecule type" value="Genomic_DNA"/>
</dbReference>
<dbReference type="GO" id="GO:0016020">
    <property type="term" value="C:membrane"/>
    <property type="evidence" value="ECO:0007669"/>
    <property type="project" value="UniProtKB-SubCell"/>
</dbReference>
<keyword evidence="2 5" id="KW-0812">Transmembrane</keyword>
<dbReference type="GO" id="GO:0015179">
    <property type="term" value="F:L-amino acid transmembrane transporter activity"/>
    <property type="evidence" value="ECO:0007669"/>
    <property type="project" value="TreeGrafter"/>
</dbReference>
<feature type="transmembrane region" description="Helical" evidence="5">
    <location>
        <begin position="51"/>
        <end position="71"/>
    </location>
</feature>
<evidence type="ECO:0000256" key="4">
    <source>
        <dbReference type="ARBA" id="ARBA00023136"/>
    </source>
</evidence>
<evidence type="ECO:0000313" key="7">
    <source>
        <dbReference type="Proteomes" id="UP000230709"/>
    </source>
</evidence>
<feature type="transmembrane region" description="Helical" evidence="5">
    <location>
        <begin position="236"/>
        <end position="259"/>
    </location>
</feature>
<feature type="transmembrane region" description="Helical" evidence="5">
    <location>
        <begin position="387"/>
        <end position="409"/>
    </location>
</feature>
<evidence type="ECO:0000256" key="2">
    <source>
        <dbReference type="ARBA" id="ARBA00022692"/>
    </source>
</evidence>
<feature type="transmembrane region" description="Helical" evidence="5">
    <location>
        <begin position="415"/>
        <end position="432"/>
    </location>
</feature>
<dbReference type="KEGG" id="mtw:CQW49_07060"/>
<comment type="subcellular location">
    <subcellularLocation>
        <location evidence="1">Membrane</location>
        <topology evidence="1">Multi-pass membrane protein</topology>
    </subcellularLocation>
</comment>
<dbReference type="InterPro" id="IPR050598">
    <property type="entry name" value="AminoAcid_Transporter"/>
</dbReference>
<dbReference type="AlphaFoldDB" id="A0A2D2CY98"/>
<organism evidence="6 7">
    <name type="scientific">Methylosinus trichosporium (strain ATCC 35070 / NCIMB 11131 / UNIQEM 75 / OB3b)</name>
    <dbReference type="NCBI Taxonomy" id="595536"/>
    <lineage>
        <taxon>Bacteria</taxon>
        <taxon>Pseudomonadati</taxon>
        <taxon>Pseudomonadota</taxon>
        <taxon>Alphaproteobacteria</taxon>
        <taxon>Hyphomicrobiales</taxon>
        <taxon>Methylocystaceae</taxon>
        <taxon>Methylosinus</taxon>
    </lineage>
</organism>
<evidence type="ECO:0000256" key="5">
    <source>
        <dbReference type="SAM" id="Phobius"/>
    </source>
</evidence>
<feature type="transmembrane region" description="Helical" evidence="5">
    <location>
        <begin position="135"/>
        <end position="152"/>
    </location>
</feature>
<gene>
    <name evidence="6" type="ORF">CQW49_07060</name>
</gene>
<evidence type="ECO:0000256" key="1">
    <source>
        <dbReference type="ARBA" id="ARBA00004141"/>
    </source>
</evidence>
<name>A0A2D2CY98_METT3</name>
<feature type="transmembrane region" description="Helical" evidence="5">
    <location>
        <begin position="91"/>
        <end position="115"/>
    </location>
</feature>
<dbReference type="PIRSF" id="PIRSF006060">
    <property type="entry name" value="AA_transporter"/>
    <property type="match status" value="1"/>
</dbReference>
<sequence length="443" mass="44731">MSEARKLAATPRRERKLLGFFGAAALVVANTIGTGVFTTSGFALADLGEPSFVMLSWLLGGVYALAGVAVYSDLAERYPESGGEYVFLRHLIHPAAGAAAGWISLVAGFTTPIAASALGAQLYLARAGGPETSGPLVATVIVVALGLLHALAPTPGVALQNFAVAVKIGAIALFVAFGAPSAVASIGAAPAPALETFSLLALAGSLVWISYAYSGWNAAVYVTGEVEGGGLTVERALHAGTLLVIALYLCVSAVILYAAPPQEIRGVAESGAIAALAIGGPQAEQALSALIALALVTSASSMLLSGPRVYARMAQDGVLPAPLGRLHGDHPRIAVLAQAAMSLVVVWSAGLRTLLEFAGVTLSLSAGAVVLGWLIRRLREGSALRKAPQLAAALLFLTATTGLLIATVAMRPASLIAAAALIGAGLLAYAIGGRRQAMMSGVS</sequence>
<dbReference type="PANTHER" id="PTHR11785:SF512">
    <property type="entry name" value="SOBREMESA, ISOFORM B"/>
    <property type="match status" value="1"/>
</dbReference>
<dbReference type="PANTHER" id="PTHR11785">
    <property type="entry name" value="AMINO ACID TRANSPORTER"/>
    <property type="match status" value="1"/>
</dbReference>
<protein>
    <submittedName>
        <fullName evidence="6">Amino acid permease</fullName>
    </submittedName>
</protein>
<accession>A0A2D2CY98</accession>
<feature type="transmembrane region" description="Helical" evidence="5">
    <location>
        <begin position="357"/>
        <end position="375"/>
    </location>
</feature>
<keyword evidence="4 5" id="KW-0472">Membrane</keyword>